<organism evidence="2 3">
    <name type="scientific">Gandjariella thermophila</name>
    <dbReference type="NCBI Taxonomy" id="1931992"/>
    <lineage>
        <taxon>Bacteria</taxon>
        <taxon>Bacillati</taxon>
        <taxon>Actinomycetota</taxon>
        <taxon>Actinomycetes</taxon>
        <taxon>Pseudonocardiales</taxon>
        <taxon>Pseudonocardiaceae</taxon>
        <taxon>Gandjariella</taxon>
    </lineage>
</organism>
<dbReference type="Proteomes" id="UP000298860">
    <property type="component" value="Unassembled WGS sequence"/>
</dbReference>
<dbReference type="AlphaFoldDB" id="A0A4D4IWJ4"/>
<dbReference type="Pfam" id="PF12802">
    <property type="entry name" value="MarR_2"/>
    <property type="match status" value="1"/>
</dbReference>
<dbReference type="PROSITE" id="PS50995">
    <property type="entry name" value="HTH_MARR_2"/>
    <property type="match status" value="1"/>
</dbReference>
<dbReference type="PRINTS" id="PR00598">
    <property type="entry name" value="HTHMARR"/>
</dbReference>
<sequence>MSTMRIHNAVGHLIRRAMQAHTAVWTEEVGTELTSLQFSVLNEVRAQPGIDQRTLGERIALDKSTTADLVARLVRRGLLERTRDEFDARRNVLRLTDAGVQAHAATLPFAQRTQRRLLAALSAEERAMFKRLLAVVIEASPDGT</sequence>
<reference evidence="3" key="1">
    <citation type="submission" date="2019-04" db="EMBL/GenBank/DDBJ databases">
        <title>Draft genome sequence of Pseudonocardiaceae bacterium SL3-2-4.</title>
        <authorList>
            <person name="Ningsih F."/>
            <person name="Yokota A."/>
            <person name="Sakai Y."/>
            <person name="Nanatani K."/>
            <person name="Yabe S."/>
            <person name="Oetari A."/>
            <person name="Sjamsuridzal W."/>
        </authorList>
    </citation>
    <scope>NUCLEOTIDE SEQUENCE [LARGE SCALE GENOMIC DNA]</scope>
    <source>
        <strain evidence="3">SL3-2-4</strain>
    </source>
</reference>
<feature type="domain" description="HTH marR-type" evidence="1">
    <location>
        <begin position="7"/>
        <end position="138"/>
    </location>
</feature>
<name>A0A4D4IWJ4_9PSEU</name>
<dbReference type="InterPro" id="IPR000835">
    <property type="entry name" value="HTH_MarR-typ"/>
</dbReference>
<dbReference type="PANTHER" id="PTHR33164">
    <property type="entry name" value="TRANSCRIPTIONAL REGULATOR, MARR FAMILY"/>
    <property type="match status" value="1"/>
</dbReference>
<dbReference type="GO" id="GO:0006950">
    <property type="term" value="P:response to stress"/>
    <property type="evidence" value="ECO:0007669"/>
    <property type="project" value="TreeGrafter"/>
</dbReference>
<dbReference type="InterPro" id="IPR036390">
    <property type="entry name" value="WH_DNA-bd_sf"/>
</dbReference>
<proteinExistence type="predicted"/>
<gene>
    <name evidence="2" type="ORF">GTS_03480</name>
</gene>
<dbReference type="SMART" id="SM00347">
    <property type="entry name" value="HTH_MARR"/>
    <property type="match status" value="1"/>
</dbReference>
<protein>
    <submittedName>
        <fullName evidence="2">Transcriptional regulator</fullName>
    </submittedName>
</protein>
<dbReference type="GO" id="GO:0003700">
    <property type="term" value="F:DNA-binding transcription factor activity"/>
    <property type="evidence" value="ECO:0007669"/>
    <property type="project" value="InterPro"/>
</dbReference>
<dbReference type="Gene3D" id="1.10.10.10">
    <property type="entry name" value="Winged helix-like DNA-binding domain superfamily/Winged helix DNA-binding domain"/>
    <property type="match status" value="1"/>
</dbReference>
<evidence type="ECO:0000259" key="1">
    <source>
        <dbReference type="PROSITE" id="PS50995"/>
    </source>
</evidence>
<dbReference type="InterPro" id="IPR039422">
    <property type="entry name" value="MarR/SlyA-like"/>
</dbReference>
<evidence type="ECO:0000313" key="3">
    <source>
        <dbReference type="Proteomes" id="UP000298860"/>
    </source>
</evidence>
<dbReference type="InterPro" id="IPR036388">
    <property type="entry name" value="WH-like_DNA-bd_sf"/>
</dbReference>
<dbReference type="SUPFAM" id="SSF46785">
    <property type="entry name" value="Winged helix' DNA-binding domain"/>
    <property type="match status" value="1"/>
</dbReference>
<dbReference type="EMBL" id="BJFL01000001">
    <property type="protein sequence ID" value="GDY28715.1"/>
    <property type="molecule type" value="Genomic_DNA"/>
</dbReference>
<keyword evidence="3" id="KW-1185">Reference proteome</keyword>
<dbReference type="PANTHER" id="PTHR33164:SF95">
    <property type="entry name" value="TRANSCRIPTIONAL REGULATOR"/>
    <property type="match status" value="1"/>
</dbReference>
<accession>A0A4D4IWJ4</accession>
<comment type="caution">
    <text evidence="2">The sequence shown here is derived from an EMBL/GenBank/DDBJ whole genome shotgun (WGS) entry which is preliminary data.</text>
</comment>
<evidence type="ECO:0000313" key="2">
    <source>
        <dbReference type="EMBL" id="GDY28715.1"/>
    </source>
</evidence>